<dbReference type="HOGENOM" id="CLU_190515_0_0_4"/>
<dbReference type="KEGG" id="app:CAP2UW1_3082"/>
<feature type="transmembrane region" description="Helical" evidence="1">
    <location>
        <begin position="12"/>
        <end position="32"/>
    </location>
</feature>
<evidence type="ECO:0000313" key="2">
    <source>
        <dbReference type="EMBL" id="ACV36355.1"/>
    </source>
</evidence>
<reference evidence="2" key="1">
    <citation type="submission" date="2009-08" db="EMBL/GenBank/DDBJ databases">
        <authorList>
            <consortium name="US DOE Joint Genome Institute"/>
            <person name="Lucas S."/>
            <person name="Copeland A."/>
            <person name="Lapidus A."/>
            <person name="Glavina del Rio T."/>
            <person name="Dalin E."/>
            <person name="Tice H."/>
            <person name="Bruce D."/>
            <person name="Barry K."/>
            <person name="Pitluck S."/>
            <person name="Lowry S."/>
            <person name="Larimer F."/>
            <person name="Land M."/>
            <person name="Hauser L."/>
            <person name="Kyrpides N."/>
            <person name="Ivanova N."/>
            <person name="McMahon K.D."/>
            <person name="Hugenholtz P."/>
        </authorList>
    </citation>
    <scope>NUCLEOTIDE SEQUENCE</scope>
    <source>
        <strain evidence="2">UW-1</strain>
    </source>
</reference>
<evidence type="ECO:0008006" key="3">
    <source>
        <dbReference type="Google" id="ProtNLM"/>
    </source>
</evidence>
<reference evidence="2" key="2">
    <citation type="submission" date="2009-09" db="EMBL/GenBank/DDBJ databases">
        <title>Complete sequence of chromosome of Candidatus Accumulibacter phosphatis clade IIA str. UW-1.</title>
        <authorList>
            <consortium name="US DOE Joint Genome Institute"/>
            <person name="Martin H.G."/>
            <person name="Ivanova N."/>
            <person name="Kunin V."/>
            <person name="Warnecke F."/>
            <person name="Barry K."/>
            <person name="He S."/>
            <person name="Salamov A."/>
            <person name="Szeto E."/>
            <person name="Dalin E."/>
            <person name="Pangilinan J.L."/>
            <person name="Lapidus A."/>
            <person name="Lowry S."/>
            <person name="Kyrpides N.C."/>
            <person name="McMahon K.D."/>
            <person name="Hugenholtz P."/>
        </authorList>
    </citation>
    <scope>NUCLEOTIDE SEQUENCE [LARGE SCALE GENOMIC DNA]</scope>
    <source>
        <strain evidence="2">UW-1</strain>
    </source>
</reference>
<dbReference type="AlphaFoldDB" id="C7RUW0"/>
<accession>C7RUW0</accession>
<dbReference type="Pfam" id="PF10981">
    <property type="entry name" value="DUF2788"/>
    <property type="match status" value="1"/>
</dbReference>
<keyword evidence="1" id="KW-0472">Membrane</keyword>
<organism evidence="2">
    <name type="scientific">Accumulibacter regalis</name>
    <dbReference type="NCBI Taxonomy" id="522306"/>
    <lineage>
        <taxon>Bacteria</taxon>
        <taxon>Pseudomonadati</taxon>
        <taxon>Pseudomonadota</taxon>
        <taxon>Betaproteobacteria</taxon>
        <taxon>Candidatus Accumulibacter</taxon>
    </lineage>
</organism>
<dbReference type="eggNOG" id="ENOG5032Y3R">
    <property type="taxonomic scope" value="Bacteria"/>
</dbReference>
<gene>
    <name evidence="2" type="ordered locus">CAP2UW1_3082</name>
</gene>
<keyword evidence="1" id="KW-1133">Transmembrane helix</keyword>
<name>C7RUW0_ACCRE</name>
<keyword evidence="1" id="KW-0812">Transmembrane</keyword>
<sequence length="69" mass="7872">MFGLTEEQISDFGMTFGIGAFMLFMLFIIGEIAWKSKAGRTGTIVLFFVLSFGMIGFITKTILEKFWRM</sequence>
<evidence type="ECO:0000256" key="1">
    <source>
        <dbReference type="SAM" id="Phobius"/>
    </source>
</evidence>
<feature type="transmembrane region" description="Helical" evidence="1">
    <location>
        <begin position="44"/>
        <end position="63"/>
    </location>
</feature>
<dbReference type="OrthoDB" id="5625617at2"/>
<dbReference type="InterPro" id="IPR021249">
    <property type="entry name" value="DUF2788"/>
</dbReference>
<protein>
    <recommendedName>
        <fullName evidence="3">DUF2788 domain-containing protein</fullName>
    </recommendedName>
</protein>
<dbReference type="EMBL" id="CP001715">
    <property type="protein sequence ID" value="ACV36355.1"/>
    <property type="molecule type" value="Genomic_DNA"/>
</dbReference>
<proteinExistence type="predicted"/>
<dbReference type="STRING" id="522306.CAP2UW1_3082"/>